<protein>
    <recommendedName>
        <fullName evidence="1">DNA-directed RNA polymerase</fullName>
        <ecNumber evidence="1">2.7.7.6</ecNumber>
    </recommendedName>
</protein>
<feature type="region of interest" description="Disordered" evidence="6">
    <location>
        <begin position="1"/>
        <end position="26"/>
    </location>
</feature>
<evidence type="ECO:0000256" key="5">
    <source>
        <dbReference type="ARBA" id="ARBA00023163"/>
    </source>
</evidence>
<name>A0A6C0M316_9ZZZZ</name>
<evidence type="ECO:0000259" key="7">
    <source>
        <dbReference type="PROSITE" id="PS50819"/>
    </source>
</evidence>
<dbReference type="Pfam" id="PF04567">
    <property type="entry name" value="RNA_pol_Rpb2_5"/>
    <property type="match status" value="1"/>
</dbReference>
<feature type="compositionally biased region" description="Polar residues" evidence="6">
    <location>
        <begin position="16"/>
        <end position="26"/>
    </location>
</feature>
<dbReference type="GO" id="GO:0006351">
    <property type="term" value="P:DNA-templated transcription"/>
    <property type="evidence" value="ECO:0007669"/>
    <property type="project" value="InterPro"/>
</dbReference>
<dbReference type="SUPFAM" id="SSF64484">
    <property type="entry name" value="beta and beta-prime subunits of DNA dependent RNA-polymerase"/>
    <property type="match status" value="1"/>
</dbReference>
<dbReference type="Pfam" id="PF04561">
    <property type="entry name" value="RNA_pol_Rpb2_2"/>
    <property type="match status" value="1"/>
</dbReference>
<keyword evidence="2" id="KW-0240">DNA-directed RNA polymerase</keyword>
<proteinExistence type="predicted"/>
<organism evidence="8">
    <name type="scientific">viral metagenome</name>
    <dbReference type="NCBI Taxonomy" id="1070528"/>
    <lineage>
        <taxon>unclassified sequences</taxon>
        <taxon>metagenomes</taxon>
        <taxon>organismal metagenomes</taxon>
    </lineage>
</organism>
<dbReference type="InterPro" id="IPR007642">
    <property type="entry name" value="RNA_pol_Rpb2_2"/>
</dbReference>
<accession>A0A6C0M316</accession>
<dbReference type="InterPro" id="IPR007647">
    <property type="entry name" value="RNA_pol_Rpb2_5"/>
</dbReference>
<dbReference type="InterPro" id="IPR007646">
    <property type="entry name" value="RNA_pol_Rpb2_4"/>
</dbReference>
<evidence type="ECO:0000313" key="8">
    <source>
        <dbReference type="EMBL" id="QHU35872.1"/>
    </source>
</evidence>
<dbReference type="EMBL" id="MN740613">
    <property type="protein sequence ID" value="QHU35872.1"/>
    <property type="molecule type" value="Genomic_DNA"/>
</dbReference>
<dbReference type="InterPro" id="IPR007644">
    <property type="entry name" value="RNA_pol_bsu_protrusion"/>
</dbReference>
<dbReference type="GO" id="GO:0032549">
    <property type="term" value="F:ribonucleoside binding"/>
    <property type="evidence" value="ECO:0007669"/>
    <property type="project" value="InterPro"/>
</dbReference>
<dbReference type="SUPFAM" id="SSF51294">
    <property type="entry name" value="Hedgehog/intein (Hint) domain"/>
    <property type="match status" value="1"/>
</dbReference>
<evidence type="ECO:0000256" key="4">
    <source>
        <dbReference type="ARBA" id="ARBA00022695"/>
    </source>
</evidence>
<dbReference type="GO" id="GO:0000428">
    <property type="term" value="C:DNA-directed RNA polymerase complex"/>
    <property type="evidence" value="ECO:0007669"/>
    <property type="project" value="UniProtKB-KW"/>
</dbReference>
<dbReference type="InterPro" id="IPR027434">
    <property type="entry name" value="Homing_endonucl"/>
</dbReference>
<keyword evidence="4" id="KW-0548">Nucleotidyltransferase</keyword>
<dbReference type="InterPro" id="IPR037033">
    <property type="entry name" value="DNA-dir_RNAP_su2_hyb_sf"/>
</dbReference>
<dbReference type="Pfam" id="PF04563">
    <property type="entry name" value="RNA_pol_Rpb2_1"/>
    <property type="match status" value="1"/>
</dbReference>
<dbReference type="GO" id="GO:0003899">
    <property type="term" value="F:DNA-directed RNA polymerase activity"/>
    <property type="evidence" value="ECO:0007669"/>
    <property type="project" value="UniProtKB-EC"/>
</dbReference>
<dbReference type="InterPro" id="IPR014724">
    <property type="entry name" value="RNA_pol_RPB2_OB-fold"/>
</dbReference>
<dbReference type="InterPro" id="IPR004042">
    <property type="entry name" value="Intein_endonuc_central"/>
</dbReference>
<dbReference type="GO" id="GO:0004519">
    <property type="term" value="F:endonuclease activity"/>
    <property type="evidence" value="ECO:0007669"/>
    <property type="project" value="InterPro"/>
</dbReference>
<evidence type="ECO:0000256" key="3">
    <source>
        <dbReference type="ARBA" id="ARBA00022679"/>
    </source>
</evidence>
<dbReference type="Pfam" id="PF04565">
    <property type="entry name" value="RNA_pol_Rpb2_3"/>
    <property type="match status" value="1"/>
</dbReference>
<dbReference type="EC" id="2.7.7.6" evidence="1"/>
<evidence type="ECO:0000256" key="6">
    <source>
        <dbReference type="SAM" id="MobiDB-lite"/>
    </source>
</evidence>
<dbReference type="InterPro" id="IPR015712">
    <property type="entry name" value="DNA-dir_RNA_pol_su2"/>
</dbReference>
<dbReference type="SUPFAM" id="SSF55608">
    <property type="entry name" value="Homing endonucleases"/>
    <property type="match status" value="1"/>
</dbReference>
<dbReference type="Gene3D" id="3.90.1100.10">
    <property type="match status" value="2"/>
</dbReference>
<dbReference type="Gene3D" id="2.40.270.10">
    <property type="entry name" value="DNA-directed RNA polymerase, subunit 2, domain 6"/>
    <property type="match status" value="1"/>
</dbReference>
<feature type="domain" description="DOD-type homing endonuclease" evidence="7">
    <location>
        <begin position="1116"/>
        <end position="1241"/>
    </location>
</feature>
<dbReference type="Gene3D" id="2.40.50.150">
    <property type="match status" value="1"/>
</dbReference>
<dbReference type="PROSITE" id="PS50819">
    <property type="entry name" value="INTEIN_ENDONUCLEASE"/>
    <property type="match status" value="1"/>
</dbReference>
<keyword evidence="5" id="KW-0804">Transcription</keyword>
<keyword evidence="3" id="KW-0808">Transferase</keyword>
<dbReference type="GO" id="GO:0003677">
    <property type="term" value="F:DNA binding"/>
    <property type="evidence" value="ECO:0007669"/>
    <property type="project" value="InterPro"/>
</dbReference>
<dbReference type="InterPro" id="IPR007645">
    <property type="entry name" value="RNA_pol_Rpb2_3"/>
</dbReference>
<feature type="compositionally biased region" description="Basic residues" evidence="6">
    <location>
        <begin position="1"/>
        <end position="10"/>
    </location>
</feature>
<dbReference type="PANTHER" id="PTHR20856">
    <property type="entry name" value="DNA-DIRECTED RNA POLYMERASE I SUBUNIT 2"/>
    <property type="match status" value="1"/>
</dbReference>
<reference evidence="8" key="1">
    <citation type="journal article" date="2020" name="Nature">
        <title>Giant virus diversity and host interactions through global metagenomics.</title>
        <authorList>
            <person name="Schulz F."/>
            <person name="Roux S."/>
            <person name="Paez-Espino D."/>
            <person name="Jungbluth S."/>
            <person name="Walsh D.A."/>
            <person name="Denef V.J."/>
            <person name="McMahon K.D."/>
            <person name="Konstantinidis K.T."/>
            <person name="Eloe-Fadrosh E.A."/>
            <person name="Kyrpides N.C."/>
            <person name="Woyke T."/>
        </authorList>
    </citation>
    <scope>NUCLEOTIDE SEQUENCE</scope>
    <source>
        <strain evidence="8">GVMAG-S-1035085-51</strain>
    </source>
</reference>
<dbReference type="Pfam" id="PF04566">
    <property type="entry name" value="RNA_pol_Rpb2_4"/>
    <property type="match status" value="1"/>
</dbReference>
<sequence length="1357" mass="157113">MAQASKKKRSKDVGIESSNDQVSNISNKTDKIDKIDKVSNISDKIDKVSNISDKIDKVDVWKLLDLHFKEKYVLYQLQYTSYNQFIEECVLWELQNNPNIIHMRVDTKTNKVYKYRFKFDNVVLKPPSDDNGNENEMIFPEDARLRHLTYTSKLIADVKQIQEIIDVTSGVVESEKVLFEDRIPIARIPIMVRSKYCSTNLRPDVPNTECPYDPGCYFIIKGSEKVVLSVERQCDNKMIIFTQKDTNYPDDIIYTLRVNSRLTENVVAQSQIVSVKRKKDSSLVFTMLHFSEIPVFIFFRALGLVSDRDIINYIVYDDTDIDMINQLKPSLLASKAETYKDDEGVTHNIRSQEDAINYLISKLKARPIYGEVDVETRNIQRREQYIRYMENDLLPHMGKGFIEKAYYIGMMCNKLLRCILGRIDPDDRDSYTNKRIELPGVLMAQRFKEFYKKMIGDCAKKFKTKMGGLSDDANPINVINQIKINTIEQGLNSALSTGSWGKRTGVAQLLQRMTFLQMISCLRRIMVLIDTTNNKVEQMRHVNSIQYGFVDAIETPEGSKVGLSKHLSLTANITINLRNQPEIIKRLIEDESPIEVLKLTDIPPIELKRLTRVLLNGEWIGMTENPVELAEFLREKRRHNIIDKMVGIVHHYGNKEVRVNTDGGRLYRPLLRVKDNELLLDHKIINNLDKLKNWNEFLMKYPDVLEYVDIEEAENLMICMTQEDLKKEKEKMDQTVDNPSANGDVVNRYKHVYRRFTHCEIHPSMMMGTVSSNIPFADHNQSPRNYFNFAQSRHGMGINASNYRHRMDLTYLLYHTQVPLVHTRSSKYTGIQNLPAGENIIVAIATYTGYNQEDSLIFNKTSIERGLFRATSFKKEHDVIQKNPATGQDEIFMKPDVNRVSGIKYGNYSKLNEKGFIPEETIIEENDVLIGKLTPIQPSATNNMKIYKDSSTLFRSGVQGVVDKVYTGIYNADGYEMYNVRIRNERVPRVGDKFCMAPGHEALTSTGWKFIEELTKEDKIATLKDGYIKYENPIDVYKWDYSGDMFTINHSQVEMKVTADHEVYARTKEGKYALTKVNQLIKEPMWMLKNATNNNEKKDYFEIGTLRFEMKDWLMLLGLYITEGCCEPTRKYVRIYIHKNRVKEPLEKILIKYNIPFNHDQKSYRFVITNYQLYEYMNQFGFSCSKHLPKFVWDLDQENANILLDSLVLGDGYERSDMKEFFTSSKQLADDVQRLVTHCGLSANIRVKNLKGEKVIIKGINTIRSADHYRIGIIRYNENQPKISPKHISVDKYEGKVYCLEVSSHVFFMRYNGKVVLNGQCSRHGSSNLGFCRSHVKSMASPHLFGQHFQIAGNSCL</sequence>
<dbReference type="Pfam" id="PF00562">
    <property type="entry name" value="RNA_pol_Rpb2_6"/>
    <property type="match status" value="1"/>
</dbReference>
<evidence type="ECO:0000256" key="2">
    <source>
        <dbReference type="ARBA" id="ARBA00022478"/>
    </source>
</evidence>
<dbReference type="InterPro" id="IPR036844">
    <property type="entry name" value="Hint_dom_sf"/>
</dbReference>
<dbReference type="InterPro" id="IPR007120">
    <property type="entry name" value="DNA-dir_RNAP_su2_dom"/>
</dbReference>
<dbReference type="Gene3D" id="3.10.28.10">
    <property type="entry name" value="Homing endonucleases"/>
    <property type="match status" value="1"/>
</dbReference>
<evidence type="ECO:0000256" key="1">
    <source>
        <dbReference type="ARBA" id="ARBA00012418"/>
    </source>
</evidence>